<feature type="compositionally biased region" description="Low complexity" evidence="1">
    <location>
        <begin position="487"/>
        <end position="518"/>
    </location>
</feature>
<comment type="caution">
    <text evidence="3">The sequence shown here is derived from an EMBL/GenBank/DDBJ whole genome shotgun (WGS) entry which is preliminary data.</text>
</comment>
<feature type="transmembrane region" description="Helical" evidence="2">
    <location>
        <begin position="1557"/>
        <end position="1577"/>
    </location>
</feature>
<dbReference type="Proteomes" id="UP001583186">
    <property type="component" value="Unassembled WGS sequence"/>
</dbReference>
<feature type="compositionally biased region" description="Polar residues" evidence="1">
    <location>
        <begin position="27"/>
        <end position="38"/>
    </location>
</feature>
<feature type="compositionally biased region" description="Low complexity" evidence="1">
    <location>
        <begin position="335"/>
        <end position="357"/>
    </location>
</feature>
<feature type="region of interest" description="Disordered" evidence="1">
    <location>
        <begin position="600"/>
        <end position="736"/>
    </location>
</feature>
<feature type="compositionally biased region" description="Low complexity" evidence="1">
    <location>
        <begin position="554"/>
        <end position="573"/>
    </location>
</feature>
<protein>
    <recommendedName>
        <fullName evidence="5">Serine-rich protein</fullName>
    </recommendedName>
</protein>
<organism evidence="3 4">
    <name type="scientific">Sporothrix stenoceras</name>
    <dbReference type="NCBI Taxonomy" id="5173"/>
    <lineage>
        <taxon>Eukaryota</taxon>
        <taxon>Fungi</taxon>
        <taxon>Dikarya</taxon>
        <taxon>Ascomycota</taxon>
        <taxon>Pezizomycotina</taxon>
        <taxon>Sordariomycetes</taxon>
        <taxon>Sordariomycetidae</taxon>
        <taxon>Ophiostomatales</taxon>
        <taxon>Ophiostomataceae</taxon>
        <taxon>Sporothrix</taxon>
    </lineage>
</organism>
<feature type="compositionally biased region" description="Basic and acidic residues" evidence="1">
    <location>
        <begin position="94"/>
        <end position="107"/>
    </location>
</feature>
<feature type="region of interest" description="Disordered" evidence="1">
    <location>
        <begin position="370"/>
        <end position="389"/>
    </location>
</feature>
<feature type="region of interest" description="Disordered" evidence="1">
    <location>
        <begin position="1226"/>
        <end position="1245"/>
    </location>
</feature>
<accession>A0ABR3YP96</accession>
<evidence type="ECO:0000256" key="1">
    <source>
        <dbReference type="SAM" id="MobiDB-lite"/>
    </source>
</evidence>
<feature type="compositionally biased region" description="Low complexity" evidence="1">
    <location>
        <begin position="373"/>
        <end position="387"/>
    </location>
</feature>
<feature type="compositionally biased region" description="Low complexity" evidence="1">
    <location>
        <begin position="1126"/>
        <end position="1154"/>
    </location>
</feature>
<feature type="compositionally biased region" description="Low complexity" evidence="1">
    <location>
        <begin position="626"/>
        <end position="636"/>
    </location>
</feature>
<sequence length="1583" mass="168498">MSLRWTPPGIDGFDRPTSWHPGFFNQPPDNGNDTNSASAGPKTAASLQLENDENGSPAPIRIMSGFSASQQQHPDRERQRDWSGRRAAPPPLPLHERSASESNRLTDIRIVPYTPPRLDSAQQEAQSAQGQHFSGPLSGPTSGPPSRSSSSSPRRRRRQRQRRRRSKDRDGNNGSDSNGGEDSDQTTTTTTSRRISRPTSWASRGSWGPSSVFAGATSARAASPSASTSGSPAPGSPGSKASSSRTVVSGKSGKTGRTGGKASVLVEKSRNSVIGTKWANATRSGNGNGNDGKPPLDKEGYAFSGPGSALSTPVETVFPLARGGRRGVSGSKLASPTGSQFTTATTTTIPSATSDTQNTNNATSRLLAHNPRHQPQQQQQQQHQQQQIRSHDFDLEERLHDLHNERNEPPSSVRSAAGPQLGLTPASASFSAAAASYLTEHRSASGAPQLQLPVSPSSPIAFPTSPSSSSTFFLSSSYHQPLSITTSNTASSTITGPSLSPSPSVASLTSTSSSQAAPRPNSRRRNLVALHADKTFSLVPRNVHRSNSGKKRGASSGTAVTSTSAISATSPSGLFVRPDQPPLTSAATTISSLKSPPLSFVTSTVRSSSSHERLSSDVFSGDDHPSSPLTTTSATLQDRTSLSPFTPSPGSSTVQLHHLHDLHEDPIPDPSLFPPPAVPTTAGVSSSNNTSPWNYRLAGGLRKVPKTPDFKRKGKGRAVPSTSVETSTSYSPYSQKHHPVVSGLDVSILPPLSESTSSPTTTIIAAGGASAIGSSTRVASNSTYNTETTLRPQRKTSFASDQSAGSSLSFSASTISAATNYKVYAHSSSPAGAASTSIALESTDSFDLPPSSSHSTNIEILGVSSPAAPPLPALQRSDDPDQTFASLVSYPSIASFDTGISESSAPNFVVLGASSPPAPSRYLDRIRNDFTPDVDIPSSPPLPPRSATTTTGTIDTSDTDPNYVLHGEPSTISFPPQSSSSNASSLVTISRQPRPAYSQESLIVPPLKTVKAKRSNERFGYYKSRSRESLRRAASIKSISSLFGQEAASTFFAGQAFLNIDIPPIPVFTGSKAAAVLKQQGQLPGLVTKKSLPKVKRKPLPLPAPPVKKSENYVVYDRTPNKKTGPPASSDSWDSPSSSQLTSSPHSPTLPQQPLSKHYAKATVQMVEEHPHQWSSQLSTVMSESEADSIRVVSRPVSVVSGAPSGSYIRGDVSAISGASARRSSAGWASSTHSRNMPSISSSLGLQMDELRDRNSRSDSLLLDRPNPAYFRTNSASPATSGSAAPPPPPIRTVRDHDEHGDGLADLQDIGRQPSRSGLSGFFSSSNNSARNLHSSGSMRSIASGGFPSWARVYYGSGEHRALSVEPSMSDLGQGDDYMAGIGRPNSAFRRSPSMDNMHFNIFNTRRRPREVQPAGPRPFSDAASMEAGEAGVMHDYRLRPPGLRKMTSSIWSPHLRVDRRATRFSVWEPPSVTWSTDTSSAFDRRNLQVMCFTFGFIFPFAWMIAAFLPLPLDPKRAMEKRAEGEYGVPEALKRRIAQYDEMRFQSAKWWRTLNRVMSVFGLLILGAVAALVVVGVRQGWGQ</sequence>
<feature type="compositionally biased region" description="Polar residues" evidence="1">
    <location>
        <begin position="780"/>
        <end position="791"/>
    </location>
</feature>
<dbReference type="EMBL" id="JAWCUI010000069">
    <property type="protein sequence ID" value="KAL1889805.1"/>
    <property type="molecule type" value="Genomic_DNA"/>
</dbReference>
<keyword evidence="2" id="KW-0472">Membrane</keyword>
<feature type="region of interest" description="Disordered" evidence="1">
    <location>
        <begin position="922"/>
        <end position="985"/>
    </location>
</feature>
<gene>
    <name evidence="3" type="ORF">Sste5346_008663</name>
</gene>
<feature type="compositionally biased region" description="Low complexity" evidence="1">
    <location>
        <begin position="969"/>
        <end position="985"/>
    </location>
</feature>
<feature type="region of interest" description="Disordered" evidence="1">
    <location>
        <begin position="487"/>
        <end position="524"/>
    </location>
</feature>
<feature type="region of interest" description="Disordered" evidence="1">
    <location>
        <begin position="1"/>
        <end position="359"/>
    </location>
</feature>
<name>A0ABR3YP96_9PEZI</name>
<feature type="compositionally biased region" description="Polar residues" evidence="1">
    <location>
        <begin position="1232"/>
        <end position="1245"/>
    </location>
</feature>
<feature type="region of interest" description="Disordered" evidence="1">
    <location>
        <begin position="780"/>
        <end position="806"/>
    </location>
</feature>
<evidence type="ECO:0000256" key="2">
    <source>
        <dbReference type="SAM" id="Phobius"/>
    </source>
</evidence>
<feature type="compositionally biased region" description="Polar residues" evidence="1">
    <location>
        <begin position="637"/>
        <end position="655"/>
    </location>
</feature>
<feature type="compositionally biased region" description="Low complexity" evidence="1">
    <location>
        <begin position="120"/>
        <end position="152"/>
    </location>
</feature>
<reference evidence="3 4" key="1">
    <citation type="journal article" date="2024" name="IMA Fungus">
        <title>IMA Genome - F19 : A genome assembly and annotation guide to empower mycologists, including annotated draft genome sequences of Ceratocystis pirilliformis, Diaporthe australafricana, Fusarium ophioides, Paecilomyces lecythidis, and Sporothrix stenoceras.</title>
        <authorList>
            <person name="Aylward J."/>
            <person name="Wilson A.M."/>
            <person name="Visagie C.M."/>
            <person name="Spraker J."/>
            <person name="Barnes I."/>
            <person name="Buitendag C."/>
            <person name="Ceriani C."/>
            <person name="Del Mar Angel L."/>
            <person name="du Plessis D."/>
            <person name="Fuchs T."/>
            <person name="Gasser K."/>
            <person name="Kramer D."/>
            <person name="Li W."/>
            <person name="Munsamy K."/>
            <person name="Piso A."/>
            <person name="Price J.L."/>
            <person name="Sonnekus B."/>
            <person name="Thomas C."/>
            <person name="van der Nest A."/>
            <person name="van Dijk A."/>
            <person name="van Heerden A."/>
            <person name="van Vuuren N."/>
            <person name="Yilmaz N."/>
            <person name="Duong T.A."/>
            <person name="van der Merwe N.A."/>
            <person name="Wingfield M.J."/>
            <person name="Wingfield B.D."/>
        </authorList>
    </citation>
    <scope>NUCLEOTIDE SEQUENCE [LARGE SCALE GENOMIC DNA]</scope>
    <source>
        <strain evidence="3 4">CMW 5346</strain>
    </source>
</reference>
<evidence type="ECO:0000313" key="3">
    <source>
        <dbReference type="EMBL" id="KAL1889805.1"/>
    </source>
</evidence>
<feature type="region of interest" description="Disordered" evidence="1">
    <location>
        <begin position="538"/>
        <end position="581"/>
    </location>
</feature>
<feature type="compositionally biased region" description="Polar residues" evidence="1">
    <location>
        <begin position="271"/>
        <end position="285"/>
    </location>
</feature>
<feature type="compositionally biased region" description="Polar residues" evidence="1">
    <location>
        <begin position="682"/>
        <end position="693"/>
    </location>
</feature>
<keyword evidence="2" id="KW-0812">Transmembrane</keyword>
<feature type="compositionally biased region" description="Low complexity" evidence="1">
    <location>
        <begin position="797"/>
        <end position="806"/>
    </location>
</feature>
<feature type="compositionally biased region" description="Basic and acidic residues" evidence="1">
    <location>
        <begin position="609"/>
        <end position="625"/>
    </location>
</feature>
<feature type="compositionally biased region" description="Basic and acidic residues" evidence="1">
    <location>
        <begin position="73"/>
        <end position="84"/>
    </location>
</feature>
<feature type="compositionally biased region" description="Low complexity" evidence="1">
    <location>
        <begin position="214"/>
        <end position="252"/>
    </location>
</feature>
<feature type="compositionally biased region" description="Basic and acidic residues" evidence="1">
    <location>
        <begin position="1293"/>
        <end position="1303"/>
    </location>
</feature>
<feature type="compositionally biased region" description="Basic residues" evidence="1">
    <location>
        <begin position="153"/>
        <end position="166"/>
    </location>
</feature>
<feature type="compositionally biased region" description="Low complexity" evidence="1">
    <location>
        <begin position="185"/>
        <end position="200"/>
    </location>
</feature>
<feature type="compositionally biased region" description="Polar residues" evidence="1">
    <location>
        <begin position="720"/>
        <end position="734"/>
    </location>
</feature>
<proteinExistence type="predicted"/>
<feature type="region of interest" description="Disordered" evidence="1">
    <location>
        <begin position="1252"/>
        <end position="1323"/>
    </location>
</feature>
<feature type="compositionally biased region" description="Pro residues" evidence="1">
    <location>
        <begin position="668"/>
        <end position="678"/>
    </location>
</feature>
<feature type="region of interest" description="Disordered" evidence="1">
    <location>
        <begin position="1088"/>
        <end position="1154"/>
    </location>
</feature>
<feature type="compositionally biased region" description="Basic residues" evidence="1">
    <location>
        <begin position="542"/>
        <end position="553"/>
    </location>
</feature>
<feature type="compositionally biased region" description="Low complexity" evidence="1">
    <location>
        <begin position="1275"/>
        <end position="1284"/>
    </location>
</feature>
<feature type="transmembrane region" description="Helical" evidence="2">
    <location>
        <begin position="1488"/>
        <end position="1513"/>
    </location>
</feature>
<keyword evidence="2" id="KW-1133">Transmembrane helix</keyword>
<keyword evidence="4" id="KW-1185">Reference proteome</keyword>
<evidence type="ECO:0008006" key="5">
    <source>
        <dbReference type="Google" id="ProtNLM"/>
    </source>
</evidence>
<feature type="compositionally biased region" description="Low complexity" evidence="1">
    <location>
        <begin position="948"/>
        <end position="960"/>
    </location>
</feature>
<evidence type="ECO:0000313" key="4">
    <source>
        <dbReference type="Proteomes" id="UP001583186"/>
    </source>
</evidence>